<dbReference type="GO" id="GO:0008237">
    <property type="term" value="F:metallopeptidase activity"/>
    <property type="evidence" value="ECO:0007669"/>
    <property type="project" value="UniProtKB-KW"/>
</dbReference>
<sequence length="208" mass="22821">MTVEIKPFFICVGVLLFTELVASVILSMDMIPRMLVIGAIRLLQIHLFLLIFIVWGNGLSSLGLGKNQLCSGLWRGMLWSAAFGIVVFIGLGILFFYGQSPSTLIHTRFPEQTGELLLFLFVGGFVAPVAEEIFFRGMLYGFLRPLGIFVALFLSTLIFVLLHSVRSPTQAVGGVLFAVAYETEGKLMVPITIHVLGNMAIFAVSALF</sequence>
<reference evidence="3" key="1">
    <citation type="journal article" date="2021" name="Microb. Physiol.">
        <title>Proteogenomic Insights into the Physiology of Marine, Sulfate-Reducing, Filamentous Desulfonema limicola and Desulfonema magnum.</title>
        <authorList>
            <person name="Schnaars V."/>
            <person name="Wohlbrand L."/>
            <person name="Scheve S."/>
            <person name="Hinrichs C."/>
            <person name="Reinhardt R."/>
            <person name="Rabus R."/>
        </authorList>
    </citation>
    <scope>NUCLEOTIDE SEQUENCE</scope>
    <source>
        <strain evidence="3">4be13</strain>
    </source>
</reference>
<feature type="transmembrane region" description="Helical" evidence="1">
    <location>
        <begin position="187"/>
        <end position="207"/>
    </location>
</feature>
<keyword evidence="3" id="KW-0482">Metalloprotease</keyword>
<keyword evidence="3" id="KW-0378">Hydrolase</keyword>
<feature type="transmembrane region" description="Helical" evidence="1">
    <location>
        <begin position="116"/>
        <end position="134"/>
    </location>
</feature>
<evidence type="ECO:0000313" key="3">
    <source>
        <dbReference type="EMBL" id="QTA90175.1"/>
    </source>
</evidence>
<feature type="transmembrane region" description="Helical" evidence="1">
    <location>
        <begin position="146"/>
        <end position="167"/>
    </location>
</feature>
<accession>A0A975BSC0</accession>
<name>A0A975BSC0_9BACT</name>
<gene>
    <name evidence="3" type="ORF">dnm_062360</name>
</gene>
<dbReference type="EMBL" id="CP061800">
    <property type="protein sequence ID" value="QTA90175.1"/>
    <property type="molecule type" value="Genomic_DNA"/>
</dbReference>
<dbReference type="KEGG" id="dmm:dnm_062360"/>
<keyword evidence="1" id="KW-1133">Transmembrane helix</keyword>
<dbReference type="Proteomes" id="UP000663722">
    <property type="component" value="Chromosome"/>
</dbReference>
<dbReference type="GO" id="GO:0080120">
    <property type="term" value="P:CAAX-box protein maturation"/>
    <property type="evidence" value="ECO:0007669"/>
    <property type="project" value="UniProtKB-ARBA"/>
</dbReference>
<protein>
    <submittedName>
        <fullName evidence="3">Metalloprotease domain-containing protein</fullName>
    </submittedName>
</protein>
<dbReference type="GO" id="GO:0004175">
    <property type="term" value="F:endopeptidase activity"/>
    <property type="evidence" value="ECO:0007669"/>
    <property type="project" value="UniProtKB-ARBA"/>
</dbReference>
<feature type="transmembrane region" description="Helical" evidence="1">
    <location>
        <begin position="76"/>
        <end position="96"/>
    </location>
</feature>
<dbReference type="Pfam" id="PF02517">
    <property type="entry name" value="Rce1-like"/>
    <property type="match status" value="1"/>
</dbReference>
<proteinExistence type="predicted"/>
<keyword evidence="4" id="KW-1185">Reference proteome</keyword>
<dbReference type="AlphaFoldDB" id="A0A975BSC0"/>
<keyword evidence="3" id="KW-0645">Protease</keyword>
<evidence type="ECO:0000313" key="4">
    <source>
        <dbReference type="Proteomes" id="UP000663722"/>
    </source>
</evidence>
<feature type="domain" description="CAAX prenyl protease 2/Lysostaphin resistance protein A-like" evidence="2">
    <location>
        <begin position="115"/>
        <end position="199"/>
    </location>
</feature>
<evidence type="ECO:0000259" key="2">
    <source>
        <dbReference type="Pfam" id="PF02517"/>
    </source>
</evidence>
<dbReference type="InterPro" id="IPR003675">
    <property type="entry name" value="Rce1/LyrA-like_dom"/>
</dbReference>
<keyword evidence="1" id="KW-0812">Transmembrane</keyword>
<feature type="transmembrane region" description="Helical" evidence="1">
    <location>
        <begin position="34"/>
        <end position="55"/>
    </location>
</feature>
<feature type="transmembrane region" description="Helical" evidence="1">
    <location>
        <begin position="7"/>
        <end position="28"/>
    </location>
</feature>
<organism evidence="3 4">
    <name type="scientific">Desulfonema magnum</name>
    <dbReference type="NCBI Taxonomy" id="45655"/>
    <lineage>
        <taxon>Bacteria</taxon>
        <taxon>Pseudomonadati</taxon>
        <taxon>Thermodesulfobacteriota</taxon>
        <taxon>Desulfobacteria</taxon>
        <taxon>Desulfobacterales</taxon>
        <taxon>Desulfococcaceae</taxon>
        <taxon>Desulfonema</taxon>
    </lineage>
</organism>
<evidence type="ECO:0000256" key="1">
    <source>
        <dbReference type="SAM" id="Phobius"/>
    </source>
</evidence>
<keyword evidence="1" id="KW-0472">Membrane</keyword>